<keyword evidence="1" id="KW-0812">Transmembrane</keyword>
<keyword evidence="3" id="KW-1185">Reference proteome</keyword>
<accession>A0ABP6LVZ1</accession>
<protein>
    <submittedName>
        <fullName evidence="2">Uncharacterized protein</fullName>
    </submittedName>
</protein>
<keyword evidence="1" id="KW-0472">Membrane</keyword>
<gene>
    <name evidence="2" type="ORF">GCM10010529_16060</name>
</gene>
<name>A0ABP6LVZ1_9MICC</name>
<evidence type="ECO:0000313" key="2">
    <source>
        <dbReference type="EMBL" id="GAA3063684.1"/>
    </source>
</evidence>
<evidence type="ECO:0000256" key="1">
    <source>
        <dbReference type="SAM" id="Phobius"/>
    </source>
</evidence>
<dbReference type="Proteomes" id="UP001500236">
    <property type="component" value="Unassembled WGS sequence"/>
</dbReference>
<evidence type="ECO:0000313" key="3">
    <source>
        <dbReference type="Proteomes" id="UP001500236"/>
    </source>
</evidence>
<feature type="transmembrane region" description="Helical" evidence="1">
    <location>
        <begin position="12"/>
        <end position="32"/>
    </location>
</feature>
<dbReference type="RefSeq" id="WP_085437720.1">
    <property type="nucleotide sequence ID" value="NZ_BAAAVT010000009.1"/>
</dbReference>
<organism evidence="2 3">
    <name type="scientific">Nesterenkonia aethiopica</name>
    <dbReference type="NCBI Taxonomy" id="269144"/>
    <lineage>
        <taxon>Bacteria</taxon>
        <taxon>Bacillati</taxon>
        <taxon>Actinomycetota</taxon>
        <taxon>Actinomycetes</taxon>
        <taxon>Micrococcales</taxon>
        <taxon>Micrococcaceae</taxon>
        <taxon>Nesterenkonia</taxon>
    </lineage>
</organism>
<comment type="caution">
    <text evidence="2">The sequence shown here is derived from an EMBL/GenBank/DDBJ whole genome shotgun (WGS) entry which is preliminary data.</text>
</comment>
<feature type="transmembrane region" description="Helical" evidence="1">
    <location>
        <begin position="44"/>
        <end position="66"/>
    </location>
</feature>
<sequence length="84" mass="8764">MRQTRSQRRWGAVQGAIAGVAVLLLGLALVSGDVHVGSVTVERSVPVGVVVLLCGAAYGVGSALTWRRARPGRTEDLADSGRPR</sequence>
<keyword evidence="1" id="KW-1133">Transmembrane helix</keyword>
<proteinExistence type="predicted"/>
<dbReference type="EMBL" id="BAAAVT010000009">
    <property type="protein sequence ID" value="GAA3063684.1"/>
    <property type="molecule type" value="Genomic_DNA"/>
</dbReference>
<reference evidence="3" key="1">
    <citation type="journal article" date="2019" name="Int. J. Syst. Evol. Microbiol.">
        <title>The Global Catalogue of Microorganisms (GCM) 10K type strain sequencing project: providing services to taxonomists for standard genome sequencing and annotation.</title>
        <authorList>
            <consortium name="The Broad Institute Genomics Platform"/>
            <consortium name="The Broad Institute Genome Sequencing Center for Infectious Disease"/>
            <person name="Wu L."/>
            <person name="Ma J."/>
        </authorList>
    </citation>
    <scope>NUCLEOTIDE SEQUENCE [LARGE SCALE GENOMIC DNA]</scope>
    <source>
        <strain evidence="3">JCM 14309</strain>
    </source>
</reference>